<dbReference type="Proteomes" id="UP000503349">
    <property type="component" value="Chromosome 7"/>
</dbReference>
<evidence type="ECO:0000256" key="10">
    <source>
        <dbReference type="SAM" id="MobiDB-lite"/>
    </source>
</evidence>
<evidence type="ECO:0000256" key="2">
    <source>
        <dbReference type="ARBA" id="ARBA00022553"/>
    </source>
</evidence>
<proteinExistence type="predicted"/>
<dbReference type="GO" id="GO:0006325">
    <property type="term" value="P:chromatin organization"/>
    <property type="evidence" value="ECO:0007669"/>
    <property type="project" value="UniProtKB-KW"/>
</dbReference>
<reference evidence="12 13" key="1">
    <citation type="submission" date="2019-02" db="EMBL/GenBank/DDBJ databases">
        <title>Opniocepnalus argus genome.</title>
        <authorList>
            <person name="Zhou C."/>
            <person name="Xiao S."/>
        </authorList>
    </citation>
    <scope>NUCLEOTIDE SEQUENCE [LARGE SCALE GENOMIC DNA]</scope>
    <source>
        <strain evidence="12">OARG1902GOOAL</strain>
        <tissue evidence="12">Muscle</tissue>
    </source>
</reference>
<keyword evidence="13" id="KW-1185">Reference proteome</keyword>
<evidence type="ECO:0000259" key="11">
    <source>
        <dbReference type="PROSITE" id="PS51998"/>
    </source>
</evidence>
<keyword evidence="4" id="KW-0156">Chromatin regulator</keyword>
<dbReference type="PANTHER" id="PTHR13468">
    <property type="entry name" value="DEK PROTEIN"/>
    <property type="match status" value="1"/>
</dbReference>
<organism evidence="12 13">
    <name type="scientific">Channa argus</name>
    <name type="common">Northern snakehead</name>
    <name type="synonym">Ophicephalus argus</name>
    <dbReference type="NCBI Taxonomy" id="215402"/>
    <lineage>
        <taxon>Eukaryota</taxon>
        <taxon>Metazoa</taxon>
        <taxon>Chordata</taxon>
        <taxon>Craniata</taxon>
        <taxon>Vertebrata</taxon>
        <taxon>Euteleostomi</taxon>
        <taxon>Actinopterygii</taxon>
        <taxon>Neopterygii</taxon>
        <taxon>Teleostei</taxon>
        <taxon>Neoteleostei</taxon>
        <taxon>Acanthomorphata</taxon>
        <taxon>Anabantaria</taxon>
        <taxon>Anabantiformes</taxon>
        <taxon>Channoidei</taxon>
        <taxon>Channidae</taxon>
        <taxon>Channa</taxon>
    </lineage>
</organism>
<comment type="subunit">
    <text evidence="8">Found in a mRNA splicing-dependent exon junction complex (EJC) with DEK, RBM8A, RNPS1, SRRM1 and ALYREF/THOC4. Interacts with histones H2A, H2B, H3, H4, acetylated histone H4, non-phosphorylated DAXX and HDAC2. Component of the B-WICH complex, at least composed of SMARCA5/SNF2H, BAZ1B/WSTF, SF3B1, DEK, MYO1C, ERCC6, MYBBP1A and DDX21. Binds DNA.</text>
</comment>
<feature type="compositionally biased region" description="Basic residues" evidence="10">
    <location>
        <begin position="185"/>
        <end position="199"/>
    </location>
</feature>
<evidence type="ECO:0000256" key="4">
    <source>
        <dbReference type="ARBA" id="ARBA00022853"/>
    </source>
</evidence>
<dbReference type="PROSITE" id="PS51998">
    <property type="entry name" value="DEK_C"/>
    <property type="match status" value="1"/>
</dbReference>
<accession>A0A6G1PQT5</accession>
<sequence length="641" mass="70917">MSDVAEEAMDSSAVSEEEVEDQQETSQDDQSSPNKSRNKISAVGEILEGKRAKKTVERLDFQVPKQKEKLKFGDGSGDRLGDIPRTNFQITKMKPADLKPLHAILFDRPGKMATIKKNLRLFNGFSFDANSEQYTKKREKLLKNSHFTNSKLKVVCGVLDLEKKGTHTDLVERIMNFLIAPKNSGKRVPVKKKRKSKKKLSGDNSGAKTKKNSKSKLKSSSSSPKKSKTGSKSKAIVMDSSSDDDDDEEDEKATASAEAEGSDGEEKQSEKEEGQSDESEQSAEAEGEEEDEDEDDEGKFFAFIFQSPKSKSGKGKSASSKSAPAKRQRTPAKKTGPPKKRAKKEVSDESGSDANSEADEKPKKKKSAPAKPAAKTKKADSSSNSKNNTNKEDSSDDDEPLIKMIKKAPTDEQLKETVQSLLKEANLEEMTMKQICQRVYDTFPDHDLTSKKDYIKQTVKSLNSVSFQFSSSYKIKMCLSVSLITEDLKMSKRGSRRLSASSAESFISAQSARSKGYPPAFSSIPGPAGESGQPALPMKQKLNTLQVFESKTMAFVKQALKTHKEVLSETHKGLFDEDMQDDQVPDQPAEFDDDTSEAALKIALHILRTMNKEGHARTLEQSKRLHVVLMVIELTLAYHLV</sequence>
<dbReference type="AlphaFoldDB" id="A0A6G1PQT5"/>
<feature type="compositionally biased region" description="Basic and acidic residues" evidence="10">
    <location>
        <begin position="264"/>
        <end position="274"/>
    </location>
</feature>
<keyword evidence="5" id="KW-0238">DNA-binding</keyword>
<evidence type="ECO:0000256" key="6">
    <source>
        <dbReference type="ARBA" id="ARBA00023242"/>
    </source>
</evidence>
<feature type="compositionally biased region" description="Basic residues" evidence="10">
    <location>
        <begin position="324"/>
        <end position="343"/>
    </location>
</feature>
<evidence type="ECO:0000256" key="8">
    <source>
        <dbReference type="ARBA" id="ARBA00064832"/>
    </source>
</evidence>
<evidence type="ECO:0000256" key="9">
    <source>
        <dbReference type="ARBA" id="ARBA00074520"/>
    </source>
</evidence>
<evidence type="ECO:0000256" key="7">
    <source>
        <dbReference type="ARBA" id="ARBA00056057"/>
    </source>
</evidence>
<gene>
    <name evidence="12" type="ORF">EXN66_Car008032</name>
</gene>
<feature type="region of interest" description="Disordered" evidence="10">
    <location>
        <begin position="1"/>
        <end position="44"/>
    </location>
</feature>
<evidence type="ECO:0000256" key="1">
    <source>
        <dbReference type="ARBA" id="ARBA00004123"/>
    </source>
</evidence>
<comment type="function">
    <text evidence="7">Involved in chromatin organization.</text>
</comment>
<dbReference type="EMBL" id="CM015718">
    <property type="protein sequence ID" value="KAF3692356.1"/>
    <property type="molecule type" value="Genomic_DNA"/>
</dbReference>
<feature type="compositionally biased region" description="Low complexity" evidence="10">
    <location>
        <begin position="307"/>
        <end position="323"/>
    </location>
</feature>
<dbReference type="GO" id="GO:0005634">
    <property type="term" value="C:nucleus"/>
    <property type="evidence" value="ECO:0007669"/>
    <property type="project" value="UniProtKB-SubCell"/>
</dbReference>
<feature type="compositionally biased region" description="Acidic residues" evidence="10">
    <location>
        <begin position="1"/>
        <end position="27"/>
    </location>
</feature>
<keyword evidence="2" id="KW-0597">Phosphoprotein</keyword>
<dbReference type="Gene3D" id="1.10.10.60">
    <property type="entry name" value="Homeodomain-like"/>
    <property type="match status" value="1"/>
</dbReference>
<dbReference type="Pfam" id="PF08766">
    <property type="entry name" value="DEK_C"/>
    <property type="match status" value="1"/>
</dbReference>
<comment type="subcellular location">
    <subcellularLocation>
        <location evidence="1">Nucleus</location>
    </subcellularLocation>
</comment>
<dbReference type="GO" id="GO:0042393">
    <property type="term" value="F:histone binding"/>
    <property type="evidence" value="ECO:0007669"/>
    <property type="project" value="TreeGrafter"/>
</dbReference>
<dbReference type="FunFam" id="1.10.10.60:FF:000148">
    <property type="entry name" value="Dek, isoform B"/>
    <property type="match status" value="1"/>
</dbReference>
<dbReference type="InterPro" id="IPR014876">
    <property type="entry name" value="DEK_C"/>
</dbReference>
<evidence type="ECO:0000256" key="5">
    <source>
        <dbReference type="ARBA" id="ARBA00023125"/>
    </source>
</evidence>
<dbReference type="GO" id="GO:0003677">
    <property type="term" value="F:DNA binding"/>
    <property type="evidence" value="ECO:0007669"/>
    <property type="project" value="UniProtKB-KW"/>
</dbReference>
<evidence type="ECO:0000256" key="3">
    <source>
        <dbReference type="ARBA" id="ARBA00022765"/>
    </source>
</evidence>
<keyword evidence="6" id="KW-0539">Nucleus</keyword>
<reference evidence="13" key="2">
    <citation type="submission" date="2019-02" db="EMBL/GenBank/DDBJ databases">
        <title>Opniocepnalus argus Var Kimnra genome.</title>
        <authorList>
            <person name="Zhou C."/>
            <person name="Xiao S."/>
        </authorList>
    </citation>
    <scope>NUCLEOTIDE SEQUENCE [LARGE SCALE GENOMIC DNA]</scope>
</reference>
<name>A0A6G1PQT5_CHAAH</name>
<evidence type="ECO:0000313" key="13">
    <source>
        <dbReference type="Proteomes" id="UP000503349"/>
    </source>
</evidence>
<keyword evidence="3" id="KW-0013">ADP-ribosylation</keyword>
<dbReference type="GO" id="GO:2000779">
    <property type="term" value="P:regulation of double-strand break repair"/>
    <property type="evidence" value="ECO:0007669"/>
    <property type="project" value="TreeGrafter"/>
</dbReference>
<evidence type="ECO:0000313" key="12">
    <source>
        <dbReference type="EMBL" id="KAF3692356.1"/>
    </source>
</evidence>
<dbReference type="SUPFAM" id="SSF109715">
    <property type="entry name" value="DEK C-terminal domain"/>
    <property type="match status" value="1"/>
</dbReference>
<feature type="region of interest" description="Disordered" evidence="10">
    <location>
        <begin position="185"/>
        <end position="400"/>
    </location>
</feature>
<feature type="compositionally biased region" description="Acidic residues" evidence="10">
    <location>
        <begin position="241"/>
        <end position="251"/>
    </location>
</feature>
<feature type="compositionally biased region" description="Acidic residues" evidence="10">
    <location>
        <begin position="275"/>
        <end position="297"/>
    </location>
</feature>
<feature type="domain" description="DEK-C" evidence="11">
    <location>
        <begin position="408"/>
        <end position="464"/>
    </location>
</feature>
<feature type="compositionally biased region" description="Basic residues" evidence="10">
    <location>
        <begin position="208"/>
        <end position="217"/>
    </location>
</feature>
<dbReference type="PANTHER" id="PTHR13468:SF1">
    <property type="entry name" value="PROTEIN DEK"/>
    <property type="match status" value="1"/>
</dbReference>
<protein>
    <recommendedName>
        <fullName evidence="9">Protein DEK</fullName>
    </recommendedName>
</protein>
<dbReference type="InterPro" id="IPR044198">
    <property type="entry name" value="DEK"/>
</dbReference>